<feature type="transmembrane region" description="Helical" evidence="1">
    <location>
        <begin position="45"/>
        <end position="62"/>
    </location>
</feature>
<gene>
    <name evidence="2" type="ORF">B0487_1137</name>
</gene>
<dbReference type="RefSeq" id="WP_085393102.1">
    <property type="nucleotide sequence ID" value="NZ_LNKD01000001.1"/>
</dbReference>
<evidence type="ECO:0000313" key="3">
    <source>
        <dbReference type="Proteomes" id="UP000193377"/>
    </source>
</evidence>
<dbReference type="EMBL" id="LNKD01000001">
    <property type="protein sequence ID" value="OSG88217.1"/>
    <property type="molecule type" value="Genomic_DNA"/>
</dbReference>
<reference evidence="2 3" key="1">
    <citation type="journal article" date="2016" name="Sci. Rep.">
        <title>Evaluation of genetic diversity among strains of the human gut commensal Bifidobacterium adolescentis.</title>
        <authorList>
            <person name="Duranti S."/>
            <person name="Milani C."/>
            <person name="Lugli G.A."/>
            <person name="Mancabelli L."/>
            <person name="Turroni F."/>
            <person name="Ferrario C."/>
            <person name="Mangifesta M."/>
            <person name="Viappiani A."/>
            <person name="Sanchez B."/>
            <person name="Margolles A."/>
            <person name="van Sinderen D."/>
            <person name="Ventura M."/>
        </authorList>
    </citation>
    <scope>NUCLEOTIDE SEQUENCE [LARGE SCALE GENOMIC DNA]</scope>
    <source>
        <strain evidence="2 3">487B</strain>
    </source>
</reference>
<dbReference type="GO" id="GO:0016740">
    <property type="term" value="F:transferase activity"/>
    <property type="evidence" value="ECO:0007669"/>
    <property type="project" value="UniProtKB-KW"/>
</dbReference>
<feature type="transmembrane region" description="Helical" evidence="1">
    <location>
        <begin position="6"/>
        <end position="24"/>
    </location>
</feature>
<accession>A0A1X2Z1F5</accession>
<dbReference type="Proteomes" id="UP000193377">
    <property type="component" value="Unassembled WGS sequence"/>
</dbReference>
<evidence type="ECO:0000313" key="2">
    <source>
        <dbReference type="EMBL" id="OSG88217.1"/>
    </source>
</evidence>
<feature type="transmembrane region" description="Helical" evidence="1">
    <location>
        <begin position="82"/>
        <end position="100"/>
    </location>
</feature>
<dbReference type="AlphaFoldDB" id="A0A1X2Z1F5"/>
<keyword evidence="1" id="KW-0472">Membrane</keyword>
<keyword evidence="2" id="KW-0808">Transferase</keyword>
<name>A0A1X2Z1F5_BIFAD</name>
<keyword evidence="1" id="KW-0812">Transmembrane</keyword>
<sequence length="107" mass="12050">MNWASTLKCVVCVLNLVMCARLVGPYMFPRKTGMERPRERRDVETFYRFAAWVGILAYSYGLGHGLMRLRDGWVAAAPMADVMLLAVQVLNLVVWACLLVRTRGGSL</sequence>
<keyword evidence="1" id="KW-1133">Transmembrane helix</keyword>
<evidence type="ECO:0000256" key="1">
    <source>
        <dbReference type="SAM" id="Phobius"/>
    </source>
</evidence>
<organism evidence="2 3">
    <name type="scientific">Bifidobacterium adolescentis</name>
    <dbReference type="NCBI Taxonomy" id="1680"/>
    <lineage>
        <taxon>Bacteria</taxon>
        <taxon>Bacillati</taxon>
        <taxon>Actinomycetota</taxon>
        <taxon>Actinomycetes</taxon>
        <taxon>Bifidobacteriales</taxon>
        <taxon>Bifidobacteriaceae</taxon>
        <taxon>Bifidobacterium</taxon>
    </lineage>
</organism>
<protein>
    <submittedName>
        <fullName evidence="2">CDP-alcohol phosphatidyltransferase</fullName>
    </submittedName>
</protein>
<proteinExistence type="predicted"/>
<comment type="caution">
    <text evidence="2">The sequence shown here is derived from an EMBL/GenBank/DDBJ whole genome shotgun (WGS) entry which is preliminary data.</text>
</comment>